<accession>A0A1V9ZRX8</accession>
<dbReference type="Proteomes" id="UP000243579">
    <property type="component" value="Unassembled WGS sequence"/>
</dbReference>
<evidence type="ECO:0000313" key="2">
    <source>
        <dbReference type="Proteomes" id="UP000243579"/>
    </source>
</evidence>
<evidence type="ECO:0000313" key="1">
    <source>
        <dbReference type="EMBL" id="OQS00765.1"/>
    </source>
</evidence>
<keyword evidence="2" id="KW-1185">Reference proteome</keyword>
<comment type="caution">
    <text evidence="1">The sequence shown here is derived from an EMBL/GenBank/DDBJ whole genome shotgun (WGS) entry which is preliminary data.</text>
</comment>
<dbReference type="EMBL" id="JNBR01000024">
    <property type="protein sequence ID" value="OQS00765.1"/>
    <property type="molecule type" value="Genomic_DNA"/>
</dbReference>
<proteinExistence type="predicted"/>
<protein>
    <recommendedName>
        <fullName evidence="3">START domain-containing protein</fullName>
    </recommendedName>
</protein>
<dbReference type="AlphaFoldDB" id="A0A1V9ZRX8"/>
<evidence type="ECO:0008006" key="3">
    <source>
        <dbReference type="Google" id="ProtNLM"/>
    </source>
</evidence>
<name>A0A1V9ZRX8_ACHHY</name>
<organism evidence="1 2">
    <name type="scientific">Achlya hypogyna</name>
    <name type="common">Oomycete</name>
    <name type="synonym">Protoachlya hypogyna</name>
    <dbReference type="NCBI Taxonomy" id="1202772"/>
    <lineage>
        <taxon>Eukaryota</taxon>
        <taxon>Sar</taxon>
        <taxon>Stramenopiles</taxon>
        <taxon>Oomycota</taxon>
        <taxon>Saprolegniomycetes</taxon>
        <taxon>Saprolegniales</taxon>
        <taxon>Achlyaceae</taxon>
        <taxon>Achlya</taxon>
    </lineage>
</organism>
<reference evidence="1 2" key="1">
    <citation type="journal article" date="2014" name="Genome Biol. Evol.">
        <title>The secreted proteins of Achlya hypogyna and Thraustotheca clavata identify the ancestral oomycete secretome and reveal gene acquisitions by horizontal gene transfer.</title>
        <authorList>
            <person name="Misner I."/>
            <person name="Blouin N."/>
            <person name="Leonard G."/>
            <person name="Richards T.A."/>
            <person name="Lane C.E."/>
        </authorList>
    </citation>
    <scope>NUCLEOTIDE SEQUENCE [LARGE SCALE GENOMIC DNA]</scope>
    <source>
        <strain evidence="1 2">ATCC 48635</strain>
    </source>
</reference>
<gene>
    <name evidence="1" type="ORF">ACHHYP_02684</name>
</gene>
<dbReference type="SUPFAM" id="SSF55961">
    <property type="entry name" value="Bet v1-like"/>
    <property type="match status" value="1"/>
</dbReference>
<dbReference type="OrthoDB" id="92853at2759"/>
<sequence>MDRYLNRARAESFFMEDGQEVEASVLLRRPPAEAYALWVQHCWGGNAQVERKSFGGTNPCFQVGATRTTYQGTERVSVIAVPPEGNESNRIGSVHYELVGARGWFFQGYKAMVSFIPDDKNSANTIVVWVVKYDPTQAGIVLCCGGSMLRLLTRQHLKAQLAALQ</sequence>